<dbReference type="EMBL" id="JAUEPT010000053">
    <property type="protein sequence ID" value="KAK0436756.1"/>
    <property type="molecule type" value="Genomic_DNA"/>
</dbReference>
<keyword evidence="3" id="KW-1185">Reference proteome</keyword>
<feature type="signal peptide" evidence="1">
    <location>
        <begin position="1"/>
        <end position="16"/>
    </location>
</feature>
<name>A0AA39MJ32_9AGAR</name>
<proteinExistence type="predicted"/>
<protein>
    <submittedName>
        <fullName evidence="2">Uncharacterized protein</fullName>
    </submittedName>
</protein>
<evidence type="ECO:0000313" key="3">
    <source>
        <dbReference type="Proteomes" id="UP001175226"/>
    </source>
</evidence>
<keyword evidence="1" id="KW-0732">Signal</keyword>
<gene>
    <name evidence="2" type="ORF">EV421DRAFT_1979763</name>
</gene>
<reference evidence="2" key="1">
    <citation type="submission" date="2023-06" db="EMBL/GenBank/DDBJ databases">
        <authorList>
            <consortium name="Lawrence Berkeley National Laboratory"/>
            <person name="Ahrendt S."/>
            <person name="Sahu N."/>
            <person name="Indic B."/>
            <person name="Wong-Bajracharya J."/>
            <person name="Merenyi Z."/>
            <person name="Ke H.-M."/>
            <person name="Monk M."/>
            <person name="Kocsube S."/>
            <person name="Drula E."/>
            <person name="Lipzen A."/>
            <person name="Balint B."/>
            <person name="Henrissat B."/>
            <person name="Andreopoulos B."/>
            <person name="Martin F.M."/>
            <person name="Harder C.B."/>
            <person name="Rigling D."/>
            <person name="Ford K.L."/>
            <person name="Foster G.D."/>
            <person name="Pangilinan J."/>
            <person name="Papanicolaou A."/>
            <person name="Barry K."/>
            <person name="LaButti K."/>
            <person name="Viragh M."/>
            <person name="Koriabine M."/>
            <person name="Yan M."/>
            <person name="Riley R."/>
            <person name="Champramary S."/>
            <person name="Plett K.L."/>
            <person name="Tsai I.J."/>
            <person name="Slot J."/>
            <person name="Sipos G."/>
            <person name="Plett J."/>
            <person name="Nagy L.G."/>
            <person name="Grigoriev I.V."/>
        </authorList>
    </citation>
    <scope>NUCLEOTIDE SEQUENCE</scope>
    <source>
        <strain evidence="2">FPL87.14</strain>
    </source>
</reference>
<organism evidence="2 3">
    <name type="scientific">Armillaria borealis</name>
    <dbReference type="NCBI Taxonomy" id="47425"/>
    <lineage>
        <taxon>Eukaryota</taxon>
        <taxon>Fungi</taxon>
        <taxon>Dikarya</taxon>
        <taxon>Basidiomycota</taxon>
        <taxon>Agaricomycotina</taxon>
        <taxon>Agaricomycetes</taxon>
        <taxon>Agaricomycetidae</taxon>
        <taxon>Agaricales</taxon>
        <taxon>Marasmiineae</taxon>
        <taxon>Physalacriaceae</taxon>
        <taxon>Armillaria</taxon>
    </lineage>
</organism>
<accession>A0AA39MJ32</accession>
<dbReference type="AlphaFoldDB" id="A0AA39MJ32"/>
<evidence type="ECO:0000256" key="1">
    <source>
        <dbReference type="SAM" id="SignalP"/>
    </source>
</evidence>
<comment type="caution">
    <text evidence="2">The sequence shown here is derived from an EMBL/GenBank/DDBJ whole genome shotgun (WGS) entry which is preliminary data.</text>
</comment>
<feature type="chain" id="PRO_5041401191" evidence="1">
    <location>
        <begin position="17"/>
        <end position="297"/>
    </location>
</feature>
<dbReference type="Proteomes" id="UP001175226">
    <property type="component" value="Unassembled WGS sequence"/>
</dbReference>
<evidence type="ECO:0000313" key="2">
    <source>
        <dbReference type="EMBL" id="KAK0436756.1"/>
    </source>
</evidence>
<sequence length="297" mass="34376">MLSGGVMIAVWIFASGKMSHLCLDGVRGWLERWMDSIVLVLQRCVNIEHMLDMWKGWKWFVMPRMKRAGIGLEMGSKLDVKLLWKMRTIGVDTGGADAEAPLRHADNSWTDAKNMPIIYLIGAGAVANIYVRCFYDRWWCSSTKVEAQLSSQVRSTQKGAVVRREVEAYSERERGQCTRILVDGRYQRDALSYTARRYPVVYQMSLHRRCWCLKAKHVFQMESIQNEKRRSARPLAELDRHGRVQTQSARLMGNETFNVPFWLRLELNLPTFTLPGLTGWIRPTIRTPRVPSNDRKP</sequence>